<dbReference type="EMBL" id="OX459969">
    <property type="protein sequence ID" value="CAI9173348.1"/>
    <property type="molecule type" value="Genomic_DNA"/>
</dbReference>
<gene>
    <name evidence="2" type="ORF">MRATA1EN1_LOCUS22310</name>
</gene>
<dbReference type="Proteomes" id="UP001176941">
    <property type="component" value="Chromosome 33"/>
</dbReference>
<proteinExistence type="predicted"/>
<sequence length="106" mass="10625">MASQLGGNLSAEAGRVLGTASVLGTQARGSEVDILQGWREGCLSLQTAALQPTPALGPPGRLGGWGTQGVQAFCAGPCPGPQPFTPRLSSVLSPVQPPSSGCGRRS</sequence>
<accession>A0ABN8ZHF3</accession>
<keyword evidence="3" id="KW-1185">Reference proteome</keyword>
<organism evidence="2 3">
    <name type="scientific">Rangifer tarandus platyrhynchus</name>
    <name type="common">Svalbard reindeer</name>
    <dbReference type="NCBI Taxonomy" id="3082113"/>
    <lineage>
        <taxon>Eukaryota</taxon>
        <taxon>Metazoa</taxon>
        <taxon>Chordata</taxon>
        <taxon>Craniata</taxon>
        <taxon>Vertebrata</taxon>
        <taxon>Euteleostomi</taxon>
        <taxon>Mammalia</taxon>
        <taxon>Eutheria</taxon>
        <taxon>Laurasiatheria</taxon>
        <taxon>Artiodactyla</taxon>
        <taxon>Ruminantia</taxon>
        <taxon>Pecora</taxon>
        <taxon>Cervidae</taxon>
        <taxon>Odocoileinae</taxon>
        <taxon>Rangifer</taxon>
    </lineage>
</organism>
<evidence type="ECO:0000256" key="1">
    <source>
        <dbReference type="SAM" id="MobiDB-lite"/>
    </source>
</evidence>
<reference evidence="2" key="1">
    <citation type="submission" date="2023-04" db="EMBL/GenBank/DDBJ databases">
        <authorList>
            <consortium name="ELIXIR-Norway"/>
        </authorList>
    </citation>
    <scope>NUCLEOTIDE SEQUENCE [LARGE SCALE GENOMIC DNA]</scope>
</reference>
<evidence type="ECO:0000313" key="2">
    <source>
        <dbReference type="EMBL" id="CAI9173348.1"/>
    </source>
</evidence>
<evidence type="ECO:0000313" key="3">
    <source>
        <dbReference type="Proteomes" id="UP001176941"/>
    </source>
</evidence>
<feature type="compositionally biased region" description="Low complexity" evidence="1">
    <location>
        <begin position="86"/>
        <end position="100"/>
    </location>
</feature>
<protein>
    <submittedName>
        <fullName evidence="2">Uncharacterized protein</fullName>
    </submittedName>
</protein>
<name>A0ABN8ZHF3_RANTA</name>
<feature type="region of interest" description="Disordered" evidence="1">
    <location>
        <begin position="85"/>
        <end position="106"/>
    </location>
</feature>